<sequence length="69" mass="7329">MKLLVDCLASTGDPISLQIDVILEGLPQDYESIIDMLSDFGYGGAMAEGGGNADFSWQPMVAVFGILEC</sequence>
<organism evidence="1">
    <name type="scientific">Phaseolus vulgaris</name>
    <name type="common">Kidney bean</name>
    <name type="synonym">French bean</name>
    <dbReference type="NCBI Taxonomy" id="3885"/>
    <lineage>
        <taxon>Eukaryota</taxon>
        <taxon>Viridiplantae</taxon>
        <taxon>Streptophyta</taxon>
        <taxon>Embryophyta</taxon>
        <taxon>Tracheophyta</taxon>
        <taxon>Spermatophyta</taxon>
        <taxon>Magnoliopsida</taxon>
        <taxon>eudicotyledons</taxon>
        <taxon>Gunneridae</taxon>
        <taxon>Pentapetalae</taxon>
        <taxon>rosids</taxon>
        <taxon>fabids</taxon>
        <taxon>Fabales</taxon>
        <taxon>Fabaceae</taxon>
        <taxon>Papilionoideae</taxon>
        <taxon>50 kb inversion clade</taxon>
        <taxon>NPAAA clade</taxon>
        <taxon>indigoferoid/millettioid clade</taxon>
        <taxon>Phaseoleae</taxon>
        <taxon>Phaseolus</taxon>
    </lineage>
</organism>
<proteinExistence type="predicted"/>
<gene>
    <name evidence="1" type="ORF">PHAVU_L005600g</name>
</gene>
<reference evidence="1" key="1">
    <citation type="submission" date="2013-04" db="EMBL/GenBank/DDBJ databases">
        <authorList>
            <person name="Schmutz J."/>
            <person name="McClean P."/>
            <person name="Shu S."/>
            <person name="Cregan P."/>
            <person name="Rokhsar D."/>
            <person name="Jackson S."/>
        </authorList>
    </citation>
    <scope>NUCLEOTIDE SEQUENCE</scope>
</reference>
<dbReference type="EMBL" id="KI548571">
    <property type="protein sequence ID" value="ESW35916.1"/>
    <property type="molecule type" value="Genomic_DNA"/>
</dbReference>
<accession>V7D3R7</accession>
<dbReference type="AlphaFoldDB" id="V7D3R7"/>
<evidence type="ECO:0000313" key="1">
    <source>
        <dbReference type="EMBL" id="ESW35916.1"/>
    </source>
</evidence>
<protein>
    <submittedName>
        <fullName evidence="1">Uncharacterized protein</fullName>
    </submittedName>
</protein>
<dbReference type="Gramene" id="ESW35916">
    <property type="protein sequence ID" value="ESW35916"/>
    <property type="gene ID" value="PHAVU_L005600g"/>
</dbReference>
<name>V7D3R7_PHAVU</name>